<dbReference type="Pfam" id="PF04072">
    <property type="entry name" value="LCM"/>
    <property type="match status" value="1"/>
</dbReference>
<evidence type="ECO:0000256" key="1">
    <source>
        <dbReference type="ARBA" id="ARBA00000724"/>
    </source>
</evidence>
<evidence type="ECO:0000313" key="8">
    <source>
        <dbReference type="EMBL" id="EGR27003.1"/>
    </source>
</evidence>
<keyword evidence="4 6" id="KW-0808">Transferase</keyword>
<dbReference type="AlphaFoldDB" id="G0R6A6"/>
<dbReference type="RefSeq" id="XP_004023887.1">
    <property type="nucleotide sequence ID" value="XM_004023838.1"/>
</dbReference>
<reference evidence="8 9" key="1">
    <citation type="submission" date="2011-07" db="EMBL/GenBank/DDBJ databases">
        <authorList>
            <person name="Coyne R."/>
            <person name="Brami D."/>
            <person name="Johnson J."/>
            <person name="Hostetler J."/>
            <person name="Hannick L."/>
            <person name="Clark T."/>
            <person name="Cassidy-Hanley D."/>
            <person name="Inman J."/>
        </authorList>
    </citation>
    <scope>NUCLEOTIDE SEQUENCE [LARGE SCALE GENOMIC DNA]</scope>
    <source>
        <strain evidence="8 9">G5</strain>
    </source>
</reference>
<evidence type="ECO:0000256" key="7">
    <source>
        <dbReference type="PIRSR" id="PIRSR016305-1"/>
    </source>
</evidence>
<keyword evidence="5 6" id="KW-0949">S-adenosyl-L-methionine</keyword>
<dbReference type="GO" id="GO:0018423">
    <property type="term" value="F:protein C-terminal leucine carboxyl O-methyltransferase activity"/>
    <property type="evidence" value="ECO:0007669"/>
    <property type="project" value="UniProtKB-EC"/>
</dbReference>
<evidence type="ECO:0000256" key="4">
    <source>
        <dbReference type="ARBA" id="ARBA00022679"/>
    </source>
</evidence>
<comment type="similarity">
    <text evidence="2 6">Belongs to the methyltransferase superfamily. LCMT family.</text>
</comment>
<evidence type="ECO:0000256" key="3">
    <source>
        <dbReference type="ARBA" id="ARBA00022603"/>
    </source>
</evidence>
<dbReference type="InParanoid" id="G0R6A6"/>
<name>G0R6A6_ICHMU</name>
<gene>
    <name evidence="8" type="ORF">IMG5_203430</name>
</gene>
<dbReference type="OrthoDB" id="203237at2759"/>
<dbReference type="InterPro" id="IPR029063">
    <property type="entry name" value="SAM-dependent_MTases_sf"/>
</dbReference>
<dbReference type="PIRSF" id="PIRSF016305">
    <property type="entry name" value="LCM_mtfrase"/>
    <property type="match status" value="1"/>
</dbReference>
<dbReference type="OMA" id="IIYEPIR"/>
<comment type="catalytic activity">
    <reaction evidence="1 6">
        <text>[phosphatase 2A protein]-C-terminal L-leucine + S-adenosyl-L-methionine = [phosphatase 2A protein]-C-terminal L-leucine methyl ester + S-adenosyl-L-homocysteine</text>
        <dbReference type="Rhea" id="RHEA:48544"/>
        <dbReference type="Rhea" id="RHEA-COMP:12134"/>
        <dbReference type="Rhea" id="RHEA-COMP:12135"/>
        <dbReference type="ChEBI" id="CHEBI:57856"/>
        <dbReference type="ChEBI" id="CHEBI:59789"/>
        <dbReference type="ChEBI" id="CHEBI:90516"/>
        <dbReference type="ChEBI" id="CHEBI:90517"/>
        <dbReference type="EC" id="2.1.1.233"/>
    </reaction>
</comment>
<dbReference type="STRING" id="857967.G0R6A6"/>
<dbReference type="GeneID" id="14903056"/>
<feature type="binding site" evidence="7">
    <location>
        <position position="81"/>
    </location>
    <ligand>
        <name>S-adenosyl-L-methionine</name>
        <dbReference type="ChEBI" id="CHEBI:59789"/>
    </ligand>
</feature>
<feature type="binding site" evidence="7">
    <location>
        <begin position="153"/>
        <end position="154"/>
    </location>
    <ligand>
        <name>S-adenosyl-L-methionine</name>
        <dbReference type="ChEBI" id="CHEBI:59789"/>
    </ligand>
</feature>
<dbReference type="EMBL" id="GL984393">
    <property type="protein sequence ID" value="EGR27003.1"/>
    <property type="molecule type" value="Genomic_DNA"/>
</dbReference>
<evidence type="ECO:0000256" key="6">
    <source>
        <dbReference type="PIRNR" id="PIRNR016305"/>
    </source>
</evidence>
<keyword evidence="9" id="KW-1185">Reference proteome</keyword>
<organism evidence="8 9">
    <name type="scientific">Ichthyophthirius multifiliis</name>
    <name type="common">White spot disease agent</name>
    <name type="synonym">Ich</name>
    <dbReference type="NCBI Taxonomy" id="5932"/>
    <lineage>
        <taxon>Eukaryota</taxon>
        <taxon>Sar</taxon>
        <taxon>Alveolata</taxon>
        <taxon>Ciliophora</taxon>
        <taxon>Intramacronucleata</taxon>
        <taxon>Oligohymenophorea</taxon>
        <taxon>Hymenostomatida</taxon>
        <taxon>Ophryoglenina</taxon>
        <taxon>Ichthyophthirius</taxon>
    </lineage>
</organism>
<comment type="function">
    <text evidence="6">Methylates the carboxyl group of the C-terminal leucine residue of protein phosphatase 2A catalytic subunits to form alpha-leucine ester residues.</text>
</comment>
<dbReference type="InterPro" id="IPR007213">
    <property type="entry name" value="Ppm1/Ppm2/Tcmp"/>
</dbReference>
<dbReference type="PANTHER" id="PTHR13600">
    <property type="entry name" value="LEUCINE CARBOXYL METHYLTRANSFERASE"/>
    <property type="match status" value="1"/>
</dbReference>
<dbReference type="FunCoup" id="G0R6A6">
    <property type="interactions" value="374"/>
</dbReference>
<proteinExistence type="inferred from homology"/>
<dbReference type="PANTHER" id="PTHR13600:SF21">
    <property type="entry name" value="LEUCINE CARBOXYL METHYLTRANSFERASE 1"/>
    <property type="match status" value="1"/>
</dbReference>
<protein>
    <recommendedName>
        <fullName evidence="6">Leucine carboxyl methyltransferase 1</fullName>
        <ecNumber evidence="6">2.1.1.233</ecNumber>
    </recommendedName>
</protein>
<evidence type="ECO:0000256" key="2">
    <source>
        <dbReference type="ARBA" id="ARBA00010703"/>
    </source>
</evidence>
<evidence type="ECO:0000256" key="5">
    <source>
        <dbReference type="ARBA" id="ARBA00022691"/>
    </source>
</evidence>
<dbReference type="SUPFAM" id="SSF53335">
    <property type="entry name" value="S-adenosyl-L-methionine-dependent methyltransferases"/>
    <property type="match status" value="1"/>
</dbReference>
<dbReference type="Gene3D" id="3.40.50.150">
    <property type="entry name" value="Vaccinia Virus protein VP39"/>
    <property type="match status" value="1"/>
</dbReference>
<evidence type="ECO:0000313" key="9">
    <source>
        <dbReference type="Proteomes" id="UP000008983"/>
    </source>
</evidence>
<sequence>MDKQEIYTVEDTNADAMASKLSAVNKGYLEDDFAKEFVQEQERKDIIIHRGYWGRVNIFQLLLERFLLNSSNIKKQIISLGCGYDTNYYMLKKNPQFQNLDFLYVELDLENVVKNKIKKIEKSTIIQQVIGEHKLNEKKTELNSKNYCLYPQNLIQQDNFIQNLKNAGVDLSIPTFFFAECVFTYIETKHVDSLIKLIQDSFEVVYLASYEMMNPHDQFGKMMVKNFERKGCPLVGIFDYPDIKSQQQRLYNLGFQNVEVYSMLDVYNHYTDQKEKKRIEKIEMMDEFEEWNIMQKHYFVSLTSKYSQSAQNNNEFQQLFHNLKINQNQ</sequence>
<dbReference type="Proteomes" id="UP000008983">
    <property type="component" value="Unassembled WGS sequence"/>
</dbReference>
<dbReference type="eggNOG" id="KOG2918">
    <property type="taxonomic scope" value="Eukaryota"/>
</dbReference>
<dbReference type="InterPro" id="IPR016651">
    <property type="entry name" value="LCMT1"/>
</dbReference>
<accession>G0R6A6</accession>
<dbReference type="GO" id="GO:0032259">
    <property type="term" value="P:methylation"/>
    <property type="evidence" value="ECO:0007669"/>
    <property type="project" value="UniProtKB-KW"/>
</dbReference>
<feature type="binding site" evidence="7">
    <location>
        <position position="180"/>
    </location>
    <ligand>
        <name>S-adenosyl-L-methionine</name>
        <dbReference type="ChEBI" id="CHEBI:59789"/>
    </ligand>
</feature>
<keyword evidence="3 6" id="KW-0489">Methyltransferase</keyword>
<dbReference type="EC" id="2.1.1.233" evidence="6"/>
<feature type="binding site" evidence="7">
    <location>
        <position position="55"/>
    </location>
    <ligand>
        <name>S-adenosyl-L-methionine</name>
        <dbReference type="ChEBI" id="CHEBI:59789"/>
    </ligand>
</feature>